<gene>
    <name evidence="2" type="primary">ND2</name>
</gene>
<keyword evidence="1" id="KW-1133">Transmembrane helix</keyword>
<protein>
    <submittedName>
        <fullName evidence="2">NADH dehydrogenase subunit 2</fullName>
    </submittedName>
</protein>
<keyword evidence="2" id="KW-0496">Mitochondrion</keyword>
<keyword evidence="1" id="KW-0812">Transmembrane</keyword>
<evidence type="ECO:0000256" key="1">
    <source>
        <dbReference type="SAM" id="Phobius"/>
    </source>
</evidence>
<dbReference type="EMBL" id="AP017706">
    <property type="protein sequence ID" value="BAV82931.1"/>
    <property type="molecule type" value="Genomic_DNA"/>
</dbReference>
<keyword evidence="1" id="KW-0472">Membrane</keyword>
<dbReference type="AlphaFoldDB" id="A0A1E1GJB4"/>
<organism evidence="2">
    <name type="scientific">Echinostoma caproni</name>
    <dbReference type="NCBI Taxonomy" id="27848"/>
    <lineage>
        <taxon>Eukaryota</taxon>
        <taxon>Metazoa</taxon>
        <taxon>Spiralia</taxon>
        <taxon>Lophotrochozoa</taxon>
        <taxon>Platyhelminthes</taxon>
        <taxon>Trematoda</taxon>
        <taxon>Digenea</taxon>
        <taxon>Plagiorchiida</taxon>
        <taxon>Echinostomata</taxon>
        <taxon>Echinostomatoidea</taxon>
        <taxon>Echinostomatidae</taxon>
        <taxon>Echinostoma</taxon>
    </lineage>
</organism>
<accession>A0A1E1GJB4</accession>
<feature type="transmembrane region" description="Helical" evidence="1">
    <location>
        <begin position="139"/>
        <end position="157"/>
    </location>
</feature>
<feature type="transmembrane region" description="Helical" evidence="1">
    <location>
        <begin position="6"/>
        <end position="22"/>
    </location>
</feature>
<feature type="transmembrane region" description="Helical" evidence="1">
    <location>
        <begin position="81"/>
        <end position="100"/>
    </location>
</feature>
<feature type="transmembrane region" description="Helical" evidence="1">
    <location>
        <begin position="112"/>
        <end position="132"/>
    </location>
</feature>
<evidence type="ECO:0000313" key="2">
    <source>
        <dbReference type="EMBL" id="BAV82931.1"/>
    </source>
</evidence>
<feature type="transmembrane region" description="Helical" evidence="1">
    <location>
        <begin position="189"/>
        <end position="209"/>
    </location>
</feature>
<geneLocation type="mitochondrion" evidence="2"/>
<reference evidence="2" key="1">
    <citation type="submission" date="2016-10" db="EMBL/GenBank/DDBJ databases">
        <title>Complete mitochondrial genomes of 50 helminths species.</title>
        <authorList>
            <person name="Kikuchi T."/>
            <person name="Holroyd N."/>
            <person name="Berriman M."/>
        </authorList>
    </citation>
    <scope>NUCLEOTIDE SEQUENCE</scope>
</reference>
<feature type="transmembrane region" description="Helical" evidence="1">
    <location>
        <begin position="244"/>
        <end position="264"/>
    </location>
</feature>
<sequence>MWGVVVSVFSVLGLFCFSLLMFGSNGLSFFWLFLELATLCVIPLFFCLGDNNEMLSGLFNYIVVSSISSSLLLCGILSSELLYLLVLGLLLKFGLFPFWGWVYKVYLGSNWVVVWSISTLLKAPIFFFPFLLSCGGYDLVVYICSFTFIGLSVLFWLYSFSWYACWCHMMLSSSAALVVMSFSLSSEVLAFIFFIYFVWCSGVICFFYIYDGFELGGIGYYFWFCFLLVSMPVSFSIFYKLVMVVGVFSCSFMVVVCWVLYSISEQFYLLKFLMSYVLPKSSGGFILEV</sequence>
<feature type="transmembrane region" description="Helical" evidence="1">
    <location>
        <begin position="58"/>
        <end position="74"/>
    </location>
</feature>
<feature type="transmembrane region" description="Helical" evidence="1">
    <location>
        <begin position="221"/>
        <end position="239"/>
    </location>
</feature>
<feature type="transmembrane region" description="Helical" evidence="1">
    <location>
        <begin position="29"/>
        <end position="46"/>
    </location>
</feature>
<name>A0A1E1GJB4_9TREM</name>
<proteinExistence type="predicted"/>